<protein>
    <submittedName>
        <fullName evidence="1">Uncharacterized protein</fullName>
    </submittedName>
</protein>
<accession>U5CXT0</accession>
<reference evidence="2" key="1">
    <citation type="journal article" date="2013" name="Science">
        <title>The Amborella genome and the evolution of flowering plants.</title>
        <authorList>
            <consortium name="Amborella Genome Project"/>
        </authorList>
    </citation>
    <scope>NUCLEOTIDE SEQUENCE [LARGE SCALE GENOMIC DNA]</scope>
</reference>
<feature type="non-terminal residue" evidence="1">
    <location>
        <position position="1"/>
    </location>
</feature>
<dbReference type="AlphaFoldDB" id="U5CXT0"/>
<dbReference type="HOGENOM" id="CLU_2712136_0_0_1"/>
<dbReference type="Gramene" id="ERN02467">
    <property type="protein sequence ID" value="ERN02467"/>
    <property type="gene ID" value="AMTR_s03589p00007510"/>
</dbReference>
<dbReference type="EMBL" id="KI394604">
    <property type="protein sequence ID" value="ERN02467.1"/>
    <property type="molecule type" value="Genomic_DNA"/>
</dbReference>
<keyword evidence="2" id="KW-1185">Reference proteome</keyword>
<dbReference type="Proteomes" id="UP000017836">
    <property type="component" value="Unassembled WGS sequence"/>
</dbReference>
<evidence type="ECO:0000313" key="2">
    <source>
        <dbReference type="Proteomes" id="UP000017836"/>
    </source>
</evidence>
<proteinExistence type="predicted"/>
<organism evidence="1 2">
    <name type="scientific">Amborella trichopoda</name>
    <dbReference type="NCBI Taxonomy" id="13333"/>
    <lineage>
        <taxon>Eukaryota</taxon>
        <taxon>Viridiplantae</taxon>
        <taxon>Streptophyta</taxon>
        <taxon>Embryophyta</taxon>
        <taxon>Tracheophyta</taxon>
        <taxon>Spermatophyta</taxon>
        <taxon>Magnoliopsida</taxon>
        <taxon>Amborellales</taxon>
        <taxon>Amborellaceae</taxon>
        <taxon>Amborella</taxon>
    </lineage>
</organism>
<name>U5CXT0_AMBTC</name>
<evidence type="ECO:0000313" key="1">
    <source>
        <dbReference type="EMBL" id="ERN02467.1"/>
    </source>
</evidence>
<gene>
    <name evidence="1" type="ORF">AMTR_s03589p00007510</name>
</gene>
<sequence length="73" mass="7846">SNTLLWISAPIPDAAHSIKRIDFSGKAKTYSEALREEFFSKGEADLCIVSALCEQGSEIAKSEVKPSISKGMG</sequence>